<feature type="signal peptide" evidence="2">
    <location>
        <begin position="1"/>
        <end position="19"/>
    </location>
</feature>
<evidence type="ECO:0000256" key="2">
    <source>
        <dbReference type="SAM" id="SignalP"/>
    </source>
</evidence>
<comment type="caution">
    <text evidence="4">The sequence shown here is derived from an EMBL/GenBank/DDBJ whole genome shotgun (WGS) entry which is preliminary data.</text>
</comment>
<sequence>MRWSSISLLLYLGASLVTGASVPNVRDVAIRNLETDTELLNARSEVDLEKRKGGGGGGGGKGGSGGSSSSKGGSGGSSSSSNGGSGSGSSSSGSKSGSGSSSSSKYSSYSFSTHSNTGGRTRSGSGVQPSYFSNRYYAGGSSVPYTSGARSPGGLSPSLYSRPNTLFLFPGVWAYGAYGYGFHHPYYYHNRTNNNSNTTNSSIPITCLCQQYAECGCEDTGSANNTVWVAQMMNVSEGAFPQNSSLVKYVDFGNGTTELYLNGTLDNGTTASGGTEPSSESEVSGAQAIAQFSGYWLMFATVVATITMT</sequence>
<dbReference type="PANTHER" id="PTHR42091:SF1">
    <property type="entry name" value="CONSERVED GLYCINE-RICH PROTEIN (AFU_ORTHOLOGUE AFUA_7G02440)"/>
    <property type="match status" value="1"/>
</dbReference>
<dbReference type="OrthoDB" id="5425547at2759"/>
<feature type="compositionally biased region" description="Low complexity" evidence="1">
    <location>
        <begin position="117"/>
        <end position="126"/>
    </location>
</feature>
<dbReference type="Proteomes" id="UP000053317">
    <property type="component" value="Unassembled WGS sequence"/>
</dbReference>
<name>A0A0G2GU69_PHACM</name>
<protein>
    <submittedName>
        <fullName evidence="4">Putative conserved glycine-rich protein</fullName>
    </submittedName>
</protein>
<evidence type="ECO:0000313" key="4">
    <source>
        <dbReference type="EMBL" id="KKY20310.1"/>
    </source>
</evidence>
<reference evidence="4 5" key="2">
    <citation type="submission" date="2015-05" db="EMBL/GenBank/DDBJ databases">
        <authorList>
            <person name="Morales-Cruz A."/>
            <person name="Amrine K.C."/>
            <person name="Cantu D."/>
        </authorList>
    </citation>
    <scope>NUCLEOTIDE SEQUENCE [LARGE SCALE GENOMIC DNA]</scope>
    <source>
        <strain evidence="4">UCRPC4</strain>
    </source>
</reference>
<dbReference type="AlphaFoldDB" id="A0A0G2GU69"/>
<feature type="region of interest" description="Disordered" evidence="1">
    <location>
        <begin position="44"/>
        <end position="126"/>
    </location>
</feature>
<feature type="chain" id="PRO_5002545022" evidence="2">
    <location>
        <begin position="20"/>
        <end position="309"/>
    </location>
</feature>
<keyword evidence="5" id="KW-1185">Reference proteome</keyword>
<feature type="compositionally biased region" description="Low complexity" evidence="1">
    <location>
        <begin position="77"/>
        <end position="110"/>
    </location>
</feature>
<dbReference type="PANTHER" id="PTHR42091">
    <property type="entry name" value="CONSERVED GLYCINE-RICH PROTEIN (AFU_ORTHOLOGUE AFUA_7G02440)"/>
    <property type="match status" value="1"/>
</dbReference>
<dbReference type="InterPro" id="IPR056634">
    <property type="entry name" value="DUF7732"/>
</dbReference>
<evidence type="ECO:0000256" key="1">
    <source>
        <dbReference type="SAM" id="MobiDB-lite"/>
    </source>
</evidence>
<reference evidence="4 5" key="1">
    <citation type="submission" date="2015-05" db="EMBL/GenBank/DDBJ databases">
        <title>Distinctive expansion of gene families associated with plant cell wall degradation and secondary metabolism in the genomes of grapevine trunk pathogens.</title>
        <authorList>
            <person name="Lawrence D.P."/>
            <person name="Travadon R."/>
            <person name="Rolshausen P.E."/>
            <person name="Baumgartner K."/>
        </authorList>
    </citation>
    <scope>NUCLEOTIDE SEQUENCE [LARGE SCALE GENOMIC DNA]</scope>
    <source>
        <strain evidence="4">UCRPC4</strain>
    </source>
</reference>
<feature type="compositionally biased region" description="Gly residues" evidence="1">
    <location>
        <begin position="54"/>
        <end position="76"/>
    </location>
</feature>
<proteinExistence type="predicted"/>
<evidence type="ECO:0000313" key="5">
    <source>
        <dbReference type="Proteomes" id="UP000053317"/>
    </source>
</evidence>
<feature type="domain" description="DUF7732" evidence="3">
    <location>
        <begin position="136"/>
        <end position="269"/>
    </location>
</feature>
<dbReference type="Pfam" id="PF24866">
    <property type="entry name" value="DUF7732"/>
    <property type="match status" value="1"/>
</dbReference>
<accession>A0A0G2GU69</accession>
<organism evidence="4 5">
    <name type="scientific">Phaeomoniella chlamydospora</name>
    <name type="common">Phaeoacremonium chlamydosporum</name>
    <dbReference type="NCBI Taxonomy" id="158046"/>
    <lineage>
        <taxon>Eukaryota</taxon>
        <taxon>Fungi</taxon>
        <taxon>Dikarya</taxon>
        <taxon>Ascomycota</taxon>
        <taxon>Pezizomycotina</taxon>
        <taxon>Eurotiomycetes</taxon>
        <taxon>Chaetothyriomycetidae</taxon>
        <taxon>Phaeomoniellales</taxon>
        <taxon>Phaeomoniellaceae</taxon>
        <taxon>Phaeomoniella</taxon>
    </lineage>
</organism>
<dbReference type="EMBL" id="LCWF01000098">
    <property type="protein sequence ID" value="KKY20310.1"/>
    <property type="molecule type" value="Genomic_DNA"/>
</dbReference>
<keyword evidence="2" id="KW-0732">Signal</keyword>
<evidence type="ECO:0000259" key="3">
    <source>
        <dbReference type="Pfam" id="PF24866"/>
    </source>
</evidence>
<gene>
    <name evidence="4" type="ORF">UCRPC4_g04200</name>
</gene>